<dbReference type="Gene3D" id="3.40.710.10">
    <property type="entry name" value="DD-peptidase/beta-lactamase superfamily"/>
    <property type="match status" value="1"/>
</dbReference>
<evidence type="ECO:0000313" key="11">
    <source>
        <dbReference type="EMBL" id="MBO0475547.1"/>
    </source>
</evidence>
<comment type="caution">
    <text evidence="11">The sequence shown here is derived from an EMBL/GenBank/DDBJ whole genome shotgun (WGS) entry which is preliminary data.</text>
</comment>
<accession>A0ABS3HQP5</accession>
<sequence>MKHTTRHLRRIACFIAIIFLLIAPFQVQAKSNAFSVNAKAALVVDANSGKILYNQNGDEVLGIASMTKLLSAYLIYEQIELGTISLSDPLPISDYLVKLSQDPDLSNIPIEKEHAYTVEDALAASLISSANSLTSALAEYVAGSEVAFVQMMYDKLDEWDIHDALLVSASGLSNEYIQAPYYGQTKKLDENMMSAKDIAIVARHLLEDYPEVLNFTSLPSMTLFENSKDPLTIWNSNNMLPGYDYFMKGVDGLKTGTSPVAGACFIGTLKQDNTRLITVVMGVDDKEYNRFDETTRMINYVNSTWQHKTLMTKGEAPTVPTVDVKGSKYKKADLALSQDVTVWTHPEDTIEMTLDLTTKQVSSSGKIKAPMSKKTVIAHQYVTNKSDTLGYLTPEDKQKNYVPVTLKNNLEKDNIFLQAWYLISGKA</sequence>
<evidence type="ECO:0000256" key="4">
    <source>
        <dbReference type="ARBA" id="ARBA00022801"/>
    </source>
</evidence>
<evidence type="ECO:0000256" key="6">
    <source>
        <dbReference type="ARBA" id="ARBA00022984"/>
    </source>
</evidence>
<keyword evidence="11" id="KW-0121">Carboxypeptidase</keyword>
<dbReference type="InterPro" id="IPR015956">
    <property type="entry name" value="Peniciliin-bd_prot_C_sf"/>
</dbReference>
<keyword evidence="12" id="KW-1185">Reference proteome</keyword>
<evidence type="ECO:0000256" key="8">
    <source>
        <dbReference type="RuleBase" id="RU004016"/>
    </source>
</evidence>
<keyword evidence="3 9" id="KW-0732">Signal</keyword>
<keyword evidence="7" id="KW-0961">Cell wall biogenesis/degradation</keyword>
<organism evidence="11 12">
    <name type="scientific">Candidatus Vagococcus giribetii</name>
    <dbReference type="NCBI Taxonomy" id="2230876"/>
    <lineage>
        <taxon>Bacteria</taxon>
        <taxon>Bacillati</taxon>
        <taxon>Bacillota</taxon>
        <taxon>Bacilli</taxon>
        <taxon>Lactobacillales</taxon>
        <taxon>Enterococcaceae</taxon>
        <taxon>Vagococcus</taxon>
    </lineage>
</organism>
<feature type="signal peptide" evidence="9">
    <location>
        <begin position="1"/>
        <end position="29"/>
    </location>
</feature>
<dbReference type="SUPFAM" id="SSF56601">
    <property type="entry name" value="beta-lactamase/transpeptidase-like"/>
    <property type="match status" value="1"/>
</dbReference>
<dbReference type="RefSeq" id="WP_206964180.1">
    <property type="nucleotide sequence ID" value="NZ_JAFLVX010000003.1"/>
</dbReference>
<dbReference type="SUPFAM" id="SSF69189">
    <property type="entry name" value="Penicillin-binding protein associated domain"/>
    <property type="match status" value="1"/>
</dbReference>
<protein>
    <submittedName>
        <fullName evidence="11">D-alanyl-D-alanine carboxypeptidase</fullName>
    </submittedName>
</protein>
<reference evidence="11 12" key="1">
    <citation type="submission" date="2021-03" db="EMBL/GenBank/DDBJ databases">
        <title>Enterococcal diversity collection.</title>
        <authorList>
            <person name="Gilmore M.S."/>
            <person name="Schwartzman J."/>
            <person name="Van Tyne D."/>
            <person name="Martin M."/>
            <person name="Earl A.M."/>
            <person name="Manson A.L."/>
            <person name="Straub T."/>
            <person name="Salamzade R."/>
            <person name="Saavedra J."/>
            <person name="Lebreton F."/>
            <person name="Prichula J."/>
            <person name="Schaufler K."/>
            <person name="Gaca A."/>
            <person name="Sgardioli B."/>
            <person name="Wagenaar J."/>
            <person name="Strong T."/>
        </authorList>
    </citation>
    <scope>NUCLEOTIDE SEQUENCE [LARGE SCALE GENOMIC DNA]</scope>
    <source>
        <strain evidence="11 12">DIV0080</strain>
    </source>
</reference>
<evidence type="ECO:0000313" key="12">
    <source>
        <dbReference type="Proteomes" id="UP000664857"/>
    </source>
</evidence>
<keyword evidence="6" id="KW-0573">Peptidoglycan synthesis</keyword>
<evidence type="ECO:0000256" key="2">
    <source>
        <dbReference type="ARBA" id="ARBA00007164"/>
    </source>
</evidence>
<dbReference type="PANTHER" id="PTHR21581">
    <property type="entry name" value="D-ALANYL-D-ALANINE CARBOXYPEPTIDASE"/>
    <property type="match status" value="1"/>
</dbReference>
<evidence type="ECO:0000256" key="7">
    <source>
        <dbReference type="ARBA" id="ARBA00023316"/>
    </source>
</evidence>
<dbReference type="EMBL" id="JAFLVX010000003">
    <property type="protein sequence ID" value="MBO0475547.1"/>
    <property type="molecule type" value="Genomic_DNA"/>
</dbReference>
<name>A0ABS3HQP5_9ENTE</name>
<dbReference type="Gene3D" id="2.60.410.10">
    <property type="entry name" value="D-Ala-D-Ala carboxypeptidase, C-terminal domain"/>
    <property type="match status" value="1"/>
</dbReference>
<feature type="domain" description="Peptidase S11 D-alanyl-D-alanine carboxypeptidase A N-terminal" evidence="10">
    <location>
        <begin position="31"/>
        <end position="284"/>
    </location>
</feature>
<dbReference type="InterPro" id="IPR001967">
    <property type="entry name" value="Peptidase_S11_N"/>
</dbReference>
<evidence type="ECO:0000259" key="10">
    <source>
        <dbReference type="Pfam" id="PF00768"/>
    </source>
</evidence>
<feature type="chain" id="PRO_5046150443" evidence="9">
    <location>
        <begin position="30"/>
        <end position="427"/>
    </location>
</feature>
<keyword evidence="4" id="KW-0378">Hydrolase</keyword>
<dbReference type="PRINTS" id="PR00725">
    <property type="entry name" value="DADACBPTASE1"/>
</dbReference>
<evidence type="ECO:0000256" key="5">
    <source>
        <dbReference type="ARBA" id="ARBA00022960"/>
    </source>
</evidence>
<dbReference type="Pfam" id="PF00768">
    <property type="entry name" value="Peptidase_S11"/>
    <property type="match status" value="1"/>
</dbReference>
<dbReference type="InterPro" id="IPR012338">
    <property type="entry name" value="Beta-lactam/transpept-like"/>
</dbReference>
<evidence type="ECO:0000256" key="1">
    <source>
        <dbReference type="ARBA" id="ARBA00003217"/>
    </source>
</evidence>
<dbReference type="InterPro" id="IPR018044">
    <property type="entry name" value="Peptidase_S11"/>
</dbReference>
<evidence type="ECO:0000256" key="9">
    <source>
        <dbReference type="SAM" id="SignalP"/>
    </source>
</evidence>
<dbReference type="InterPro" id="IPR037167">
    <property type="entry name" value="Peptidase_S11_C_sf"/>
</dbReference>
<dbReference type="Proteomes" id="UP000664857">
    <property type="component" value="Unassembled WGS sequence"/>
</dbReference>
<proteinExistence type="inferred from homology"/>
<gene>
    <name evidence="11" type="ORF">DOK76_00610</name>
</gene>
<dbReference type="GO" id="GO:0004180">
    <property type="term" value="F:carboxypeptidase activity"/>
    <property type="evidence" value="ECO:0007669"/>
    <property type="project" value="UniProtKB-KW"/>
</dbReference>
<evidence type="ECO:0000256" key="3">
    <source>
        <dbReference type="ARBA" id="ARBA00022729"/>
    </source>
</evidence>
<comment type="function">
    <text evidence="1">Removes C-terminal D-alanyl residues from sugar-peptide cell wall precursors.</text>
</comment>
<comment type="similarity">
    <text evidence="2 8">Belongs to the peptidase S11 family.</text>
</comment>
<keyword evidence="5" id="KW-0133">Cell shape</keyword>
<keyword evidence="11" id="KW-0645">Protease</keyword>
<dbReference type="PANTHER" id="PTHR21581:SF11">
    <property type="entry name" value="D-ALANYL-D-ALANINE CARBOXYPEPTIDASE DACA"/>
    <property type="match status" value="1"/>
</dbReference>